<keyword evidence="3" id="KW-0862">Zinc</keyword>
<evidence type="ECO:0000256" key="1">
    <source>
        <dbReference type="ARBA" id="ARBA00022723"/>
    </source>
</evidence>
<protein>
    <recommendedName>
        <fullName evidence="7">ZZ-type domain-containing protein</fullName>
    </recommendedName>
</protein>
<reference evidence="5 6" key="1">
    <citation type="journal article" date="2024" name="Commun. Biol.">
        <title>Comparative genomic analysis of thermophilic fungi reveals convergent evolutionary adaptations and gene losses.</title>
        <authorList>
            <person name="Steindorff A.S."/>
            <person name="Aguilar-Pontes M.V."/>
            <person name="Robinson A.J."/>
            <person name="Andreopoulos B."/>
            <person name="LaButti K."/>
            <person name="Kuo A."/>
            <person name="Mondo S."/>
            <person name="Riley R."/>
            <person name="Otillar R."/>
            <person name="Haridas S."/>
            <person name="Lipzen A."/>
            <person name="Grimwood J."/>
            <person name="Schmutz J."/>
            <person name="Clum A."/>
            <person name="Reid I.D."/>
            <person name="Moisan M.C."/>
            <person name="Butler G."/>
            <person name="Nguyen T.T.M."/>
            <person name="Dewar K."/>
            <person name="Conant G."/>
            <person name="Drula E."/>
            <person name="Henrissat B."/>
            <person name="Hansel C."/>
            <person name="Singer S."/>
            <person name="Hutchinson M.I."/>
            <person name="de Vries R.P."/>
            <person name="Natvig D.O."/>
            <person name="Powell A.J."/>
            <person name="Tsang A."/>
            <person name="Grigoriev I.V."/>
        </authorList>
    </citation>
    <scope>NUCLEOTIDE SEQUENCE [LARGE SCALE GENOMIC DNA]</scope>
    <source>
        <strain evidence="5 6">CBS 494.80</strain>
    </source>
</reference>
<keyword evidence="6" id="KW-1185">Reference proteome</keyword>
<comment type="caution">
    <text evidence="5">The sequence shown here is derived from an EMBL/GenBank/DDBJ whole genome shotgun (WGS) entry which is preliminary data.</text>
</comment>
<evidence type="ECO:0000256" key="3">
    <source>
        <dbReference type="ARBA" id="ARBA00022833"/>
    </source>
</evidence>
<organism evidence="5 6">
    <name type="scientific">Oculimacula yallundae</name>
    <dbReference type="NCBI Taxonomy" id="86028"/>
    <lineage>
        <taxon>Eukaryota</taxon>
        <taxon>Fungi</taxon>
        <taxon>Dikarya</taxon>
        <taxon>Ascomycota</taxon>
        <taxon>Pezizomycotina</taxon>
        <taxon>Leotiomycetes</taxon>
        <taxon>Helotiales</taxon>
        <taxon>Ploettnerulaceae</taxon>
        <taxon>Oculimacula</taxon>
    </lineage>
</organism>
<dbReference type="Gene3D" id="3.30.60.90">
    <property type="match status" value="1"/>
</dbReference>
<evidence type="ECO:0008006" key="7">
    <source>
        <dbReference type="Google" id="ProtNLM"/>
    </source>
</evidence>
<feature type="region of interest" description="Disordered" evidence="4">
    <location>
        <begin position="26"/>
        <end position="66"/>
    </location>
</feature>
<dbReference type="InterPro" id="IPR043145">
    <property type="entry name" value="Znf_ZZ_sf"/>
</dbReference>
<proteinExistence type="predicted"/>
<keyword evidence="1" id="KW-0479">Metal-binding</keyword>
<sequence>MENHFVFPVAFDQHVAQNTTWSLQQPQQCSIGQRPRSTSASSTSSSSSYGSFSSRRSLSPSRAGLSEKNTTIGSIVFLPWDENTKIHCAQSGCGKKIHIGALEHPAVVLKMWKSMGGEVMTLACTMSGNRNPCPEENARNLPVAREPKTRSTIRSSNYLPEEVMYLETPGTLKKQSYIQVKHVYAIPLSKLQPFSNGRLDNRLSQESYSYLMGVLGQEEAPWTPTAFLESLMQSATQNAGAQEFALTQKDIDPMNAVMNGTEHAFSALSITLNSIESSTSEEDSSDVICDGCDQCIFGDSYKSPNLPNVDYCSACIPCARYLHPGHKFVLSSQLHTEQLDTSRDLLIQKILVRLAKRSQRLTS</sequence>
<name>A0ABR4CYY4_9HELO</name>
<feature type="compositionally biased region" description="Low complexity" evidence="4">
    <location>
        <begin position="34"/>
        <end position="66"/>
    </location>
</feature>
<evidence type="ECO:0000256" key="2">
    <source>
        <dbReference type="ARBA" id="ARBA00022771"/>
    </source>
</evidence>
<keyword evidence="2" id="KW-0863">Zinc-finger</keyword>
<evidence type="ECO:0000313" key="5">
    <source>
        <dbReference type="EMBL" id="KAL2075123.1"/>
    </source>
</evidence>
<accession>A0ABR4CYY4</accession>
<gene>
    <name evidence="5" type="ORF">VTL71DRAFT_65</name>
</gene>
<evidence type="ECO:0000313" key="6">
    <source>
        <dbReference type="Proteomes" id="UP001595075"/>
    </source>
</evidence>
<evidence type="ECO:0000256" key="4">
    <source>
        <dbReference type="SAM" id="MobiDB-lite"/>
    </source>
</evidence>
<dbReference type="Proteomes" id="UP001595075">
    <property type="component" value="Unassembled WGS sequence"/>
</dbReference>
<dbReference type="SUPFAM" id="SSF57850">
    <property type="entry name" value="RING/U-box"/>
    <property type="match status" value="1"/>
</dbReference>
<dbReference type="EMBL" id="JAZHXI010000001">
    <property type="protein sequence ID" value="KAL2075123.1"/>
    <property type="molecule type" value="Genomic_DNA"/>
</dbReference>